<organism evidence="1">
    <name type="scientific">uncultured Caudovirales phage</name>
    <dbReference type="NCBI Taxonomy" id="2100421"/>
    <lineage>
        <taxon>Viruses</taxon>
        <taxon>Duplodnaviria</taxon>
        <taxon>Heunggongvirae</taxon>
        <taxon>Uroviricota</taxon>
        <taxon>Caudoviricetes</taxon>
        <taxon>Peduoviridae</taxon>
        <taxon>Maltschvirus</taxon>
        <taxon>Maltschvirus maltsch</taxon>
    </lineage>
</organism>
<dbReference type="PANTHER" id="PTHR15074:SF0">
    <property type="entry name" value="METHYL-CPG-BINDING DOMAIN PROTEIN 4-LIKE PROTEIN"/>
    <property type="match status" value="1"/>
</dbReference>
<accession>A0A6J5NHU6</accession>
<dbReference type="GO" id="GO:0006281">
    <property type="term" value="P:DNA repair"/>
    <property type="evidence" value="ECO:0007669"/>
    <property type="project" value="InterPro"/>
</dbReference>
<evidence type="ECO:0000313" key="1">
    <source>
        <dbReference type="EMBL" id="CAB4159340.1"/>
    </source>
</evidence>
<dbReference type="SUPFAM" id="SSF48150">
    <property type="entry name" value="DNA-glycosylase"/>
    <property type="match status" value="1"/>
</dbReference>
<name>A0A6J5NHU6_9CAUD</name>
<evidence type="ECO:0008006" key="2">
    <source>
        <dbReference type="Google" id="ProtNLM"/>
    </source>
</evidence>
<dbReference type="InterPro" id="IPR011257">
    <property type="entry name" value="DNA_glycosylase"/>
</dbReference>
<dbReference type="EMBL" id="LR796670">
    <property type="protein sequence ID" value="CAB4159340.1"/>
    <property type="molecule type" value="Genomic_DNA"/>
</dbReference>
<dbReference type="PANTHER" id="PTHR15074">
    <property type="entry name" value="METHYL-CPG-BINDING PROTEIN"/>
    <property type="match status" value="1"/>
</dbReference>
<dbReference type="GO" id="GO:0003824">
    <property type="term" value="F:catalytic activity"/>
    <property type="evidence" value="ECO:0007669"/>
    <property type="project" value="InterPro"/>
</dbReference>
<dbReference type="GO" id="GO:0003677">
    <property type="term" value="F:DNA binding"/>
    <property type="evidence" value="ECO:0007669"/>
    <property type="project" value="InterPro"/>
</dbReference>
<dbReference type="InterPro" id="IPR045138">
    <property type="entry name" value="MeCP2/MBD4"/>
</dbReference>
<reference evidence="1" key="1">
    <citation type="submission" date="2020-04" db="EMBL/GenBank/DDBJ databases">
        <authorList>
            <person name="Chiriac C."/>
            <person name="Salcher M."/>
            <person name="Ghai R."/>
            <person name="Kavagutti S V."/>
        </authorList>
    </citation>
    <scope>NUCLEOTIDE SEQUENCE</scope>
</reference>
<proteinExistence type="predicted"/>
<gene>
    <name evidence="1" type="ORF">UFOVP699_91</name>
</gene>
<sequence length="141" mass="16743">MINQTSPYLLLQEIYNEHPWRVLVCCIMLNCTSRKQVDRVRDEFFKRYPDPIKAESADPIEMAELIAPLGFKNRRTNVIRRFSSDWLTLDWQEPKELYGIGKYAQDSWEIFMKGNLDVEPTDGVLKKYLDWARTQEQNPVK</sequence>
<protein>
    <recommendedName>
        <fullName evidence="2">HhH-GPD domain-containing protein</fullName>
    </recommendedName>
</protein>
<dbReference type="Gene3D" id="1.10.340.30">
    <property type="entry name" value="Hypothetical protein, domain 2"/>
    <property type="match status" value="1"/>
</dbReference>